<dbReference type="EMBL" id="JGZR01000016">
    <property type="protein sequence ID" value="KFI99070.1"/>
    <property type="molecule type" value="Genomic_DNA"/>
</dbReference>
<gene>
    <name evidence="2" type="ORF">BISU_2273</name>
</gene>
<evidence type="ECO:0000313" key="3">
    <source>
        <dbReference type="Proteomes" id="UP000029055"/>
    </source>
</evidence>
<keyword evidence="3" id="KW-1185">Reference proteome</keyword>
<dbReference type="OrthoDB" id="3234037at2"/>
<organism evidence="2 3">
    <name type="scientific">Bifidobacterium subtile</name>
    <dbReference type="NCBI Taxonomy" id="77635"/>
    <lineage>
        <taxon>Bacteria</taxon>
        <taxon>Bacillati</taxon>
        <taxon>Actinomycetota</taxon>
        <taxon>Actinomycetes</taxon>
        <taxon>Bifidobacteriales</taxon>
        <taxon>Bifidobacteriaceae</taxon>
        <taxon>Bifidobacterium</taxon>
    </lineage>
</organism>
<dbReference type="Proteomes" id="UP000029055">
    <property type="component" value="Unassembled WGS sequence"/>
</dbReference>
<keyword evidence="1" id="KW-1133">Transmembrane helix</keyword>
<protein>
    <submittedName>
        <fullName evidence="2">Uncharacterized protein</fullName>
    </submittedName>
</protein>
<name>A0A087DU70_9BIFI</name>
<proteinExistence type="predicted"/>
<dbReference type="eggNOG" id="ENOG5031W9X">
    <property type="taxonomic scope" value="Bacteria"/>
</dbReference>
<feature type="transmembrane region" description="Helical" evidence="1">
    <location>
        <begin position="6"/>
        <end position="25"/>
    </location>
</feature>
<dbReference type="RefSeq" id="WP_024463673.1">
    <property type="nucleotide sequence ID" value="NZ_CP062939.1"/>
</dbReference>
<dbReference type="STRING" id="77635.BISU_2273"/>
<comment type="caution">
    <text evidence="2">The sequence shown here is derived from an EMBL/GenBank/DDBJ whole genome shotgun (WGS) entry which is preliminary data.</text>
</comment>
<evidence type="ECO:0000313" key="2">
    <source>
        <dbReference type="EMBL" id="KFI99070.1"/>
    </source>
</evidence>
<keyword evidence="1" id="KW-0812">Transmembrane</keyword>
<accession>A0A087DU70</accession>
<dbReference type="AlphaFoldDB" id="A0A087DU70"/>
<evidence type="ECO:0000256" key="1">
    <source>
        <dbReference type="SAM" id="Phobius"/>
    </source>
</evidence>
<sequence length="61" mass="6716">MGWLIGLGVAVAICVSGYFGVRSGLDRKAQKMAQGNDEDRQLAAELRDVSRKIDQGKYLYP</sequence>
<keyword evidence="1" id="KW-0472">Membrane</keyword>
<reference evidence="2 3" key="1">
    <citation type="submission" date="2014-03" db="EMBL/GenBank/DDBJ databases">
        <title>Genomics of Bifidobacteria.</title>
        <authorList>
            <person name="Ventura M."/>
            <person name="Milani C."/>
            <person name="Lugli G.A."/>
        </authorList>
    </citation>
    <scope>NUCLEOTIDE SEQUENCE [LARGE SCALE GENOMIC DNA]</scope>
    <source>
        <strain evidence="2 3">LMG 11597</strain>
    </source>
</reference>